<name>Q9C4W4_SACIS</name>
<dbReference type="InterPro" id="IPR002104">
    <property type="entry name" value="Integrase_catalytic"/>
</dbReference>
<proteinExistence type="predicted"/>
<evidence type="ECO:0000313" key="5">
    <source>
        <dbReference type="EMBL" id="AAK06928.1"/>
    </source>
</evidence>
<keyword evidence="2" id="KW-0175">Coiled coil</keyword>
<keyword evidence="1" id="KW-0233">DNA recombination</keyword>
<sequence length="457" mass="53380">MKDTDLSTLLSIIRLTELKESKRNALLSLIFQLSVAYFIALVIVSRFVRYVNYITYNNLVEFIIVLSLIMLIIVTDIFIKKYISKFSNILLETLNLKINSDNNFRREIINASKNHNDKNKLYDLINKTFEKDNIEIKQLGLFIISSVINNFAYIILLSIGFILLNEVYSNLFSSRYTTISIFTLIVSYMLFIRNKIISSEEEEQIEYEKVATSYISSLINRILNTKFTENTTTIGQDKQLYDSFKTPKIQYGAKVPVKLEEIKEVAKNIEHIPSKAYFVLLAESGLRPGELLNVSIENIDLKARIIWINKETQTKRAYFSFFSRKTAEFLEKVYLPAREEFIRANEKNIAKLAAANENQEIDLEKWKAKLFPYKDDVLRRKIYEAMDRALGKRFELYALRRHFATYMQLKKVPPLAINILQGRVGPNEFRILKENYTVFTIEDLRKLYDEAGLVVLE</sequence>
<feature type="transmembrane region" description="Helical" evidence="3">
    <location>
        <begin position="25"/>
        <end position="47"/>
    </location>
</feature>
<dbReference type="AlphaFoldDB" id="Q9C4W4"/>
<feature type="domain" description="Tyr recombinase" evidence="4">
    <location>
        <begin position="254"/>
        <end position="449"/>
    </location>
</feature>
<accession>Q9C4W4</accession>
<keyword evidence="3" id="KW-1133">Transmembrane helix</keyword>
<geneLocation type="plasmid" evidence="5">
    <name>pING1</name>
</geneLocation>
<feature type="coiled-coil region" evidence="2">
    <location>
        <begin position="342"/>
        <end position="369"/>
    </location>
</feature>
<dbReference type="InterPro" id="IPR013762">
    <property type="entry name" value="Integrase-like_cat_sf"/>
</dbReference>
<dbReference type="PROSITE" id="PS51898">
    <property type="entry name" value="TYR_RECOMBINASE"/>
    <property type="match status" value="1"/>
</dbReference>
<dbReference type="GO" id="GO:0015074">
    <property type="term" value="P:DNA integration"/>
    <property type="evidence" value="ECO:0007669"/>
    <property type="project" value="InterPro"/>
</dbReference>
<evidence type="ECO:0000256" key="1">
    <source>
        <dbReference type="ARBA" id="ARBA00023172"/>
    </source>
</evidence>
<dbReference type="Gene3D" id="1.10.443.10">
    <property type="entry name" value="Intergrase catalytic core"/>
    <property type="match status" value="1"/>
</dbReference>
<evidence type="ECO:0000259" key="4">
    <source>
        <dbReference type="PROSITE" id="PS51898"/>
    </source>
</evidence>
<reference evidence="5" key="1">
    <citation type="journal article" date="2000" name="J. Bacteriol.">
        <title>pING family of conjugative plasmids from the extremely thermophilic archaeon Sulfolobus islandicus: insights into recombination and conjugation in Crenarchaeota.</title>
        <authorList>
            <person name="Stedman K.M."/>
            <person name="She Q."/>
            <person name="Phan H."/>
            <person name="Holz I."/>
            <person name="Singh H."/>
            <person name="Prangishvili D."/>
            <person name="Garrett R."/>
            <person name="Zillig W."/>
        </authorList>
    </citation>
    <scope>NUCLEOTIDE SEQUENCE</scope>
    <source>
        <plasmid evidence="5">pING1</plasmid>
    </source>
</reference>
<organism evidence="5">
    <name type="scientific">Saccharolobus islandicus</name>
    <name type="common">Sulfolobus islandicus</name>
    <dbReference type="NCBI Taxonomy" id="43080"/>
    <lineage>
        <taxon>Archaea</taxon>
        <taxon>Thermoproteota</taxon>
        <taxon>Thermoprotei</taxon>
        <taxon>Sulfolobales</taxon>
        <taxon>Sulfolobaceae</taxon>
        <taxon>Saccharolobus</taxon>
    </lineage>
</organism>
<dbReference type="GO" id="GO:0006310">
    <property type="term" value="P:DNA recombination"/>
    <property type="evidence" value="ECO:0007669"/>
    <property type="project" value="UniProtKB-KW"/>
</dbReference>
<feature type="transmembrane region" description="Helical" evidence="3">
    <location>
        <begin position="176"/>
        <end position="192"/>
    </location>
</feature>
<dbReference type="CDD" id="cd00397">
    <property type="entry name" value="DNA_BRE_C"/>
    <property type="match status" value="1"/>
</dbReference>
<evidence type="ECO:0000256" key="2">
    <source>
        <dbReference type="SAM" id="Coils"/>
    </source>
</evidence>
<dbReference type="GO" id="GO:0003677">
    <property type="term" value="F:DNA binding"/>
    <property type="evidence" value="ECO:0007669"/>
    <property type="project" value="InterPro"/>
</dbReference>
<dbReference type="EMBL" id="AF233440">
    <property type="protein sequence ID" value="AAK06928.1"/>
    <property type="molecule type" value="Genomic_DNA"/>
</dbReference>
<dbReference type="Pfam" id="PF00589">
    <property type="entry name" value="Phage_integrase"/>
    <property type="match status" value="1"/>
</dbReference>
<keyword evidence="3" id="KW-0472">Membrane</keyword>
<feature type="transmembrane region" description="Helical" evidence="3">
    <location>
        <begin position="139"/>
        <end position="164"/>
    </location>
</feature>
<protein>
    <submittedName>
        <fullName evidence="5">ORF457</fullName>
    </submittedName>
</protein>
<keyword evidence="5" id="KW-0614">Plasmid</keyword>
<dbReference type="InterPro" id="IPR011010">
    <property type="entry name" value="DNA_brk_join_enz"/>
</dbReference>
<feature type="transmembrane region" description="Helical" evidence="3">
    <location>
        <begin position="59"/>
        <end position="79"/>
    </location>
</feature>
<keyword evidence="3" id="KW-0812">Transmembrane</keyword>
<evidence type="ECO:0000256" key="3">
    <source>
        <dbReference type="SAM" id="Phobius"/>
    </source>
</evidence>
<dbReference type="SUPFAM" id="SSF56349">
    <property type="entry name" value="DNA breaking-rejoining enzymes"/>
    <property type="match status" value="1"/>
</dbReference>